<proteinExistence type="predicted"/>
<dbReference type="EMBL" id="JBHSPW010000010">
    <property type="protein sequence ID" value="MFC5895409.1"/>
    <property type="molecule type" value="Genomic_DNA"/>
</dbReference>
<feature type="compositionally biased region" description="Low complexity" evidence="1">
    <location>
        <begin position="101"/>
        <end position="116"/>
    </location>
</feature>
<dbReference type="RefSeq" id="WP_345090362.1">
    <property type="nucleotide sequence ID" value="NZ_BAAAWG010000018.1"/>
</dbReference>
<dbReference type="Proteomes" id="UP001596241">
    <property type="component" value="Unassembled WGS sequence"/>
</dbReference>
<name>A0ABW1FNC2_9ACTN</name>
<comment type="caution">
    <text evidence="3">The sequence shown here is derived from an EMBL/GenBank/DDBJ whole genome shotgun (WGS) entry which is preliminary data.</text>
</comment>
<sequence>MTAQPPPDSSATPKGHPDRPPTPTTSFTATPTDQARTYQTGRDQTIHEQHHHHYAPTPPPASDRPKRPMTVGVTWSLVTAAVLALGAVAGVVLWERHKASTTDPAAATGPTGTTAPATPPATPQPSPSPDAASSAPPTPTAKPTQRPAAPAASTVPDHSGPVPNPAADRCRPWTTTSQAPGVQVRSCARLDGGRLYLAGEWRTASGHALVDVYLWLEDATGNEVIYPGPDKPNGEGFHSMPAYPEPRDDAPQWREVEVRHDLVPGKKYQVCIYVTTAGSPRPNIGSPKTTGLQYAVTYR</sequence>
<protein>
    <recommendedName>
        <fullName evidence="5">Serine/threonine protein kinase</fullName>
    </recommendedName>
</protein>
<accession>A0ABW1FNC2</accession>
<feature type="compositionally biased region" description="Low complexity" evidence="1">
    <location>
        <begin position="129"/>
        <end position="152"/>
    </location>
</feature>
<feature type="region of interest" description="Disordered" evidence="1">
    <location>
        <begin position="100"/>
        <end position="180"/>
    </location>
</feature>
<feature type="compositionally biased region" description="Pro residues" evidence="1">
    <location>
        <begin position="117"/>
        <end position="128"/>
    </location>
</feature>
<feature type="region of interest" description="Disordered" evidence="1">
    <location>
        <begin position="1"/>
        <end position="68"/>
    </location>
</feature>
<feature type="compositionally biased region" description="Polar residues" evidence="1">
    <location>
        <begin position="33"/>
        <end position="43"/>
    </location>
</feature>
<evidence type="ECO:0000256" key="2">
    <source>
        <dbReference type="SAM" id="Phobius"/>
    </source>
</evidence>
<keyword evidence="2" id="KW-0812">Transmembrane</keyword>
<reference evidence="4" key="1">
    <citation type="journal article" date="2019" name="Int. J. Syst. Evol. Microbiol.">
        <title>The Global Catalogue of Microorganisms (GCM) 10K type strain sequencing project: providing services to taxonomists for standard genome sequencing and annotation.</title>
        <authorList>
            <consortium name="The Broad Institute Genomics Platform"/>
            <consortium name="The Broad Institute Genome Sequencing Center for Infectious Disease"/>
            <person name="Wu L."/>
            <person name="Ma J."/>
        </authorList>
    </citation>
    <scope>NUCLEOTIDE SEQUENCE [LARGE SCALE GENOMIC DNA]</scope>
    <source>
        <strain evidence="4">CGMCC 1.15809</strain>
    </source>
</reference>
<evidence type="ECO:0000256" key="1">
    <source>
        <dbReference type="SAM" id="MobiDB-lite"/>
    </source>
</evidence>
<evidence type="ECO:0000313" key="4">
    <source>
        <dbReference type="Proteomes" id="UP001596241"/>
    </source>
</evidence>
<keyword evidence="2" id="KW-1133">Transmembrane helix</keyword>
<gene>
    <name evidence="3" type="ORF">ACFP3M_21670</name>
</gene>
<feature type="transmembrane region" description="Helical" evidence="2">
    <location>
        <begin position="73"/>
        <end position="94"/>
    </location>
</feature>
<keyword evidence="4" id="KW-1185">Reference proteome</keyword>
<organism evidence="3 4">
    <name type="scientific">Streptomyces ramulosus</name>
    <dbReference type="NCBI Taxonomy" id="47762"/>
    <lineage>
        <taxon>Bacteria</taxon>
        <taxon>Bacillati</taxon>
        <taxon>Actinomycetota</taxon>
        <taxon>Actinomycetes</taxon>
        <taxon>Kitasatosporales</taxon>
        <taxon>Streptomycetaceae</taxon>
        <taxon>Streptomyces</taxon>
    </lineage>
</organism>
<evidence type="ECO:0000313" key="3">
    <source>
        <dbReference type="EMBL" id="MFC5895409.1"/>
    </source>
</evidence>
<keyword evidence="2" id="KW-0472">Membrane</keyword>
<dbReference type="PRINTS" id="PR01217">
    <property type="entry name" value="PRICHEXTENSN"/>
</dbReference>
<evidence type="ECO:0008006" key="5">
    <source>
        <dbReference type="Google" id="ProtNLM"/>
    </source>
</evidence>